<dbReference type="GO" id="GO:0004126">
    <property type="term" value="F:cytidine deaminase activity"/>
    <property type="evidence" value="ECO:0007669"/>
    <property type="project" value="UniProtKB-EC"/>
</dbReference>
<dbReference type="InterPro" id="IPR002125">
    <property type="entry name" value="CMP_dCMP_dom"/>
</dbReference>
<dbReference type="eggNOG" id="COG0295">
    <property type="taxonomic scope" value="Bacteria"/>
</dbReference>
<evidence type="ECO:0000259" key="2">
    <source>
        <dbReference type="PROSITE" id="PS51747"/>
    </source>
</evidence>
<dbReference type="RefSeq" id="WP_012543861.1">
    <property type="nucleotide sequence ID" value="NC_011295.1"/>
</dbReference>
<dbReference type="EMBL" id="CP001145">
    <property type="protein sequence ID" value="ACI17209.1"/>
    <property type="molecule type" value="Genomic_DNA"/>
</dbReference>
<dbReference type="CDD" id="cd01283">
    <property type="entry name" value="cytidine_deaminase"/>
    <property type="match status" value="1"/>
</dbReference>
<dbReference type="GO" id="GO:0008270">
    <property type="term" value="F:zinc ion binding"/>
    <property type="evidence" value="ECO:0007669"/>
    <property type="project" value="TreeGrafter"/>
</dbReference>
<dbReference type="Pfam" id="PF00383">
    <property type="entry name" value="dCMP_cyt_deam_1"/>
    <property type="match status" value="1"/>
</dbReference>
<sequence length="137" mass="14958">MTNEELIRKYDDLISAAKSARENAVAPFSNFRVGAALLGKSGKVYLGANMEPAVMNLGLCAERTALFSALAQGEKEFEAIAVYAGTEQPGYPCGGCRQVFSDLAPNVLWLLVGDKEVKIETLESMLPNRFVLEDLRR</sequence>
<dbReference type="Proteomes" id="UP000001732">
    <property type="component" value="Chromosome"/>
</dbReference>
<name>B5Y7V0_COPPD</name>
<evidence type="ECO:0000256" key="1">
    <source>
        <dbReference type="ARBA" id="ARBA00006576"/>
    </source>
</evidence>
<feature type="domain" description="CMP/dCMP-type deaminase" evidence="2">
    <location>
        <begin position="8"/>
        <end position="133"/>
    </location>
</feature>
<keyword evidence="3" id="KW-0378">Hydrolase</keyword>
<dbReference type="GO" id="GO:0005829">
    <property type="term" value="C:cytosol"/>
    <property type="evidence" value="ECO:0007669"/>
    <property type="project" value="TreeGrafter"/>
</dbReference>
<reference evidence="3 4" key="2">
    <citation type="journal article" date="2014" name="Genome Announc.">
        <title>Complete Genome Sequence of Coprothermobacter proteolyticus DSM 5265.</title>
        <authorList>
            <person name="Alexiev A."/>
            <person name="Coil D.A."/>
            <person name="Badger J.H."/>
            <person name="Enticknap J."/>
            <person name="Ward N."/>
            <person name="Robb F.T."/>
            <person name="Eisen J.A."/>
        </authorList>
    </citation>
    <scope>NUCLEOTIDE SEQUENCE [LARGE SCALE GENOMIC DNA]</scope>
    <source>
        <strain evidence="4">ATCC 35245 / DSM 5265 / OCM 4 / BT</strain>
    </source>
</reference>
<dbReference type="PANTHER" id="PTHR11644:SF2">
    <property type="entry name" value="CYTIDINE DEAMINASE"/>
    <property type="match status" value="1"/>
</dbReference>
<dbReference type="GO" id="GO:0055086">
    <property type="term" value="P:nucleobase-containing small molecule metabolic process"/>
    <property type="evidence" value="ECO:0007669"/>
    <property type="project" value="UniProtKB-ARBA"/>
</dbReference>
<dbReference type="KEGG" id="cpo:COPRO5265_0488"/>
<dbReference type="InterPro" id="IPR016193">
    <property type="entry name" value="Cytidine_deaminase-like"/>
</dbReference>
<dbReference type="EC" id="3.5.4.5" evidence="3"/>
<organism evidence="3 4">
    <name type="scientific">Coprothermobacter proteolyticus (strain ATCC 35245 / DSM 5265 / OCM 4 / BT)</name>
    <dbReference type="NCBI Taxonomy" id="309798"/>
    <lineage>
        <taxon>Bacteria</taxon>
        <taxon>Pseudomonadati</taxon>
        <taxon>Coprothermobacterota</taxon>
        <taxon>Coprothermobacteria</taxon>
        <taxon>Coprothermobacterales</taxon>
        <taxon>Coprothermobacteraceae</taxon>
        <taxon>Coprothermobacter</taxon>
    </lineage>
</organism>
<dbReference type="InterPro" id="IPR050202">
    <property type="entry name" value="Cyt/Deoxycyt_deaminase"/>
</dbReference>
<dbReference type="PROSITE" id="PS51747">
    <property type="entry name" value="CYT_DCMP_DEAMINASES_2"/>
    <property type="match status" value="1"/>
</dbReference>
<accession>B5Y7V0</accession>
<dbReference type="OrthoDB" id="9795347at2"/>
<protein>
    <submittedName>
        <fullName evidence="3">Cytidine deaminase</fullName>
        <ecNumber evidence="3">3.5.4.5</ecNumber>
    </submittedName>
</protein>
<gene>
    <name evidence="3" type="primary">cdd</name>
    <name evidence="3" type="ordered locus">COPRO5265_0488</name>
</gene>
<dbReference type="GO" id="GO:0072527">
    <property type="term" value="P:pyrimidine-containing compound metabolic process"/>
    <property type="evidence" value="ECO:0007669"/>
    <property type="project" value="UniProtKB-ARBA"/>
</dbReference>
<dbReference type="HOGENOM" id="CLU_097262_4_1_9"/>
<dbReference type="AlphaFoldDB" id="B5Y7V0"/>
<evidence type="ECO:0000313" key="4">
    <source>
        <dbReference type="Proteomes" id="UP000001732"/>
    </source>
</evidence>
<dbReference type="PANTHER" id="PTHR11644">
    <property type="entry name" value="CYTIDINE DEAMINASE"/>
    <property type="match status" value="1"/>
</dbReference>
<proteinExistence type="inferred from homology"/>
<dbReference type="STRING" id="309798.COPRO5265_0488"/>
<dbReference type="SUPFAM" id="SSF53927">
    <property type="entry name" value="Cytidine deaminase-like"/>
    <property type="match status" value="1"/>
</dbReference>
<dbReference type="Gene3D" id="3.40.140.10">
    <property type="entry name" value="Cytidine Deaminase, domain 2"/>
    <property type="match status" value="1"/>
</dbReference>
<reference evidence="4" key="1">
    <citation type="submission" date="2008-08" db="EMBL/GenBank/DDBJ databases">
        <title>The complete genome sequence of Coprothermobacter proteolyticus strain ATCC 5245 / DSM 5265 / BT.</title>
        <authorList>
            <person name="Dodson R.J."/>
            <person name="Durkin A.S."/>
            <person name="Wu M."/>
            <person name="Eisen J."/>
            <person name="Sutton G."/>
        </authorList>
    </citation>
    <scope>NUCLEOTIDE SEQUENCE [LARGE SCALE GENOMIC DNA]</scope>
    <source>
        <strain evidence="4">ATCC 35245 / DSM 5265 / OCM 4 / BT</strain>
    </source>
</reference>
<evidence type="ECO:0000313" key="3">
    <source>
        <dbReference type="EMBL" id="ACI17209.1"/>
    </source>
</evidence>
<comment type="similarity">
    <text evidence="1">Belongs to the cytidine and deoxycytidylate deaminase family.</text>
</comment>
<keyword evidence="4" id="KW-1185">Reference proteome</keyword>
<dbReference type="NCBIfam" id="NF004064">
    <property type="entry name" value="PRK05578.1"/>
    <property type="match status" value="1"/>
</dbReference>